<dbReference type="Proteomes" id="UP001279410">
    <property type="component" value="Unassembled WGS sequence"/>
</dbReference>
<feature type="region of interest" description="Disordered" evidence="1">
    <location>
        <begin position="390"/>
        <end position="830"/>
    </location>
</feature>
<feature type="compositionally biased region" description="Basic and acidic residues" evidence="1">
    <location>
        <begin position="609"/>
        <end position="622"/>
    </location>
</feature>
<name>A0AAD3NM84_LATJO</name>
<dbReference type="EMBL" id="BRZM01002143">
    <property type="protein sequence ID" value="GLD74315.1"/>
    <property type="molecule type" value="Genomic_DNA"/>
</dbReference>
<feature type="compositionally biased region" description="Pro residues" evidence="1">
    <location>
        <begin position="653"/>
        <end position="670"/>
    </location>
</feature>
<proteinExistence type="predicted"/>
<feature type="region of interest" description="Disordered" evidence="1">
    <location>
        <begin position="259"/>
        <end position="281"/>
    </location>
</feature>
<sequence length="830" mass="88491">SSASSDEDERFILNNAQRPLTPLVLNPVTSCWDVFAPAYEPTIDVEMDSTSRLPTPEEKMRQQAQAVPADIVPINITGESFDRQASFRRTASNVDSLSRRPRNLSRRKTVTGIPYDVTQKLDSSSVSLVLPGQYSTVGRPAASSSCTSPRQQKNMEEAMGEIRKEGLSSIRRIRAPRGEGMSSLMASLTSSQRVDTTSCCSPSSEVHSLPQLATSSSLNSEASCNSASYQTLSASSSRCQSQDLQGFPSDLQLPLLPLDPTARVTPQSPISSSSSFPSSPVICSLPNTPSRTLQSEWSYPSDKPLNEVAQPHGSPSSSHYLSSSSIADSESQFSYQALDDQCSYDGGRWSYRPLSPSSSVHSGQTGGDWNSITQDMRCVSGEGWSCDPLLSSGRSSPAYTDTTSLCSEKTTSSPQLNREKRKSTTSSSSYSRSVTRSISLRKSKRPPPPPLRSDSLRRRPGRSKSSRSCSSPRQERSPRLERTTPWTPVSSPPTFQDPWVPRSNTKRRQSGLNCGTVTTFEPLNLNCKAPASPDSPPPEHLPPSPGHPHPHALTPGSPGSEEEGLRLPLTPQPAASSMAGLQRLASPSSGYSSQSNTPIPGTPVTRSQGEGRAKPPVPERKSSLFSSLSSSFSSTSSLSSCTSSDSSAKHPLLPAPPPPPPLPECCPLSPPVFSSPIHESPPPAPPLPQSCLPAPPSFTKLSAAPPPPPSSLPPPPPLPPSSLPTPPPLPPSSRPPPPPYSYAVRQTSQHALVSTMSSLTSFPLPALPDIPPPPPPPPLPPPPTSPASLHPPSLGSSPNVVLKWPHLPPPWSQPRLCTVSSFAPSKTRKA</sequence>
<evidence type="ECO:0000313" key="2">
    <source>
        <dbReference type="EMBL" id="GLD74315.1"/>
    </source>
</evidence>
<feature type="compositionally biased region" description="Low complexity" evidence="1">
    <location>
        <begin position="424"/>
        <end position="438"/>
    </location>
</feature>
<evidence type="ECO:0000256" key="1">
    <source>
        <dbReference type="SAM" id="MobiDB-lite"/>
    </source>
</evidence>
<gene>
    <name evidence="2" type="ORF">AKAME5_002564400</name>
</gene>
<feature type="region of interest" description="Disordered" evidence="1">
    <location>
        <begin position="137"/>
        <end position="157"/>
    </location>
</feature>
<comment type="caution">
    <text evidence="2">The sequence shown here is derived from an EMBL/GenBank/DDBJ whole genome shotgun (WGS) entry which is preliminary data.</text>
</comment>
<dbReference type="Pfam" id="PF15273">
    <property type="entry name" value="NHS"/>
    <property type="match status" value="2"/>
</dbReference>
<feature type="region of interest" description="Disordered" evidence="1">
    <location>
        <begin position="293"/>
        <end position="323"/>
    </location>
</feature>
<organism evidence="2 3">
    <name type="scientific">Lates japonicus</name>
    <name type="common">Japanese lates</name>
    <dbReference type="NCBI Taxonomy" id="270547"/>
    <lineage>
        <taxon>Eukaryota</taxon>
        <taxon>Metazoa</taxon>
        <taxon>Chordata</taxon>
        <taxon>Craniata</taxon>
        <taxon>Vertebrata</taxon>
        <taxon>Euteleostomi</taxon>
        <taxon>Actinopterygii</taxon>
        <taxon>Neopterygii</taxon>
        <taxon>Teleostei</taxon>
        <taxon>Neoteleostei</taxon>
        <taxon>Acanthomorphata</taxon>
        <taxon>Carangaria</taxon>
        <taxon>Carangaria incertae sedis</taxon>
        <taxon>Centropomidae</taxon>
        <taxon>Lates</taxon>
    </lineage>
</organism>
<feature type="compositionally biased region" description="Polar residues" evidence="1">
    <location>
        <begin position="510"/>
        <end position="521"/>
    </location>
</feature>
<accession>A0AAD3NM84</accession>
<dbReference type="AlphaFoldDB" id="A0AAD3NM84"/>
<dbReference type="GO" id="GO:0030154">
    <property type="term" value="P:cell differentiation"/>
    <property type="evidence" value="ECO:0007669"/>
    <property type="project" value="TreeGrafter"/>
</dbReference>
<dbReference type="PANTHER" id="PTHR23039:SF3">
    <property type="entry name" value="NHS-LIKE PROTEIN 1"/>
    <property type="match status" value="1"/>
</dbReference>
<reference evidence="2" key="1">
    <citation type="submission" date="2022-08" db="EMBL/GenBank/DDBJ databases">
        <title>Genome sequencing of akame (Lates japonicus).</title>
        <authorList>
            <person name="Hashiguchi Y."/>
            <person name="Takahashi H."/>
        </authorList>
    </citation>
    <scope>NUCLEOTIDE SEQUENCE</scope>
    <source>
        <strain evidence="2">Kochi</strain>
    </source>
</reference>
<feature type="compositionally biased region" description="Pro residues" evidence="1">
    <location>
        <begin position="704"/>
        <end position="740"/>
    </location>
</feature>
<evidence type="ECO:0000313" key="3">
    <source>
        <dbReference type="Proteomes" id="UP001279410"/>
    </source>
</evidence>
<keyword evidence="3" id="KW-1185">Reference proteome</keyword>
<feature type="compositionally biased region" description="Pro residues" evidence="1">
    <location>
        <begin position="679"/>
        <end position="696"/>
    </location>
</feature>
<feature type="compositionally biased region" description="Polar residues" evidence="1">
    <location>
        <begin position="744"/>
        <end position="761"/>
    </location>
</feature>
<feature type="compositionally biased region" description="Pro residues" evidence="1">
    <location>
        <begin position="765"/>
        <end position="785"/>
    </location>
</feature>
<feature type="compositionally biased region" description="Polar residues" evidence="1">
    <location>
        <begin position="142"/>
        <end position="152"/>
    </location>
</feature>
<feature type="compositionally biased region" description="Low complexity" evidence="1">
    <location>
        <begin position="623"/>
        <end position="646"/>
    </location>
</feature>
<feature type="compositionally biased region" description="Polar residues" evidence="1">
    <location>
        <begin position="585"/>
        <end position="608"/>
    </location>
</feature>
<dbReference type="PANTHER" id="PTHR23039">
    <property type="entry name" value="NANCE-HORAN SYNDROME PROTEIN"/>
    <property type="match status" value="1"/>
</dbReference>
<feature type="compositionally biased region" description="Pro residues" evidence="1">
    <location>
        <begin position="533"/>
        <end position="547"/>
    </location>
</feature>
<feature type="compositionally biased region" description="Low complexity" evidence="1">
    <location>
        <begin position="259"/>
        <end position="280"/>
    </location>
</feature>
<feature type="compositionally biased region" description="Basic and acidic residues" evidence="1">
    <location>
        <begin position="473"/>
        <end position="482"/>
    </location>
</feature>
<feature type="non-terminal residue" evidence="2">
    <location>
        <position position="830"/>
    </location>
</feature>
<dbReference type="InterPro" id="IPR024845">
    <property type="entry name" value="NHS-like"/>
</dbReference>
<feature type="compositionally biased region" description="Low complexity" evidence="1">
    <location>
        <begin position="314"/>
        <end position="323"/>
    </location>
</feature>
<feature type="compositionally biased region" description="Polar residues" evidence="1">
    <location>
        <begin position="392"/>
        <end position="416"/>
    </location>
</feature>
<protein>
    <submittedName>
        <fullName evidence="2">NHS-like protein 1</fullName>
    </submittedName>
</protein>
<feature type="compositionally biased region" description="Low complexity" evidence="1">
    <location>
        <begin position="483"/>
        <end position="494"/>
    </location>
</feature>